<organism evidence="6 7">
    <name type="scientific">Symbiochloris irregularis</name>
    <dbReference type="NCBI Taxonomy" id="706552"/>
    <lineage>
        <taxon>Eukaryota</taxon>
        <taxon>Viridiplantae</taxon>
        <taxon>Chlorophyta</taxon>
        <taxon>core chlorophytes</taxon>
        <taxon>Trebouxiophyceae</taxon>
        <taxon>Trebouxiales</taxon>
        <taxon>Trebouxiaceae</taxon>
        <taxon>Symbiochloris</taxon>
    </lineage>
</organism>
<sequence>MVQAGRQNEVMATSALAFIGRTRGTASHHALLFLLIAGSLRCYLPCTEWTQKLVSGFPAYPEYLVSSFWSERSLIMADEPSAAETFIASLDPPIRARVAELEKLQTKYDDFETEYNKELAALEEKYFKLYDPLLKERAQVVSGQKSVEGEGGIPGFWLGAFNNHQDLAELITEKDAAILEHLVDVQEEPLTPLGQVPENQDDSLPEGFRLIFTFQPNDYFTETSLTKTYHMVEEEEVLEKVEGCTINWQPGRNPGLKLMRRKVSPKSKGKVRGGPQTKEEQVPTFFDFFSPPEVPTSAAAGFDAEDLQELQQALEGDYELGQLIRSIIPYAVNWFTGKAIEEEEDEEDDEDDDEDDEDEDDDDEDDDEDDDDDDDDDDEEEEDEEGVEKITPGKKLGHGGRRRSSGKVPEDTGEKPQECKQQ</sequence>
<dbReference type="GO" id="GO:0000724">
    <property type="term" value="P:double-strand break repair via homologous recombination"/>
    <property type="evidence" value="ECO:0007669"/>
    <property type="project" value="UniProtKB-ARBA"/>
</dbReference>
<dbReference type="GO" id="GO:0042393">
    <property type="term" value="F:histone binding"/>
    <property type="evidence" value="ECO:0007669"/>
    <property type="project" value="UniProtKB-ARBA"/>
</dbReference>
<comment type="similarity">
    <text evidence="1 3">Belongs to the nucleosome assembly protein (NAP) family.</text>
</comment>
<gene>
    <name evidence="6" type="ORF">WJX73_010699</name>
</gene>
<dbReference type="EMBL" id="JALJOQ010000041">
    <property type="protein sequence ID" value="KAK9805870.1"/>
    <property type="molecule type" value="Genomic_DNA"/>
</dbReference>
<proteinExistence type="inferred from homology"/>
<protein>
    <recommendedName>
        <fullName evidence="8">Nucleosome assembly protein</fullName>
    </recommendedName>
</protein>
<dbReference type="InterPro" id="IPR016024">
    <property type="entry name" value="ARM-type_fold"/>
</dbReference>
<keyword evidence="4" id="KW-0175">Coiled coil</keyword>
<evidence type="ECO:0008006" key="8">
    <source>
        <dbReference type="Google" id="ProtNLM"/>
    </source>
</evidence>
<evidence type="ECO:0000256" key="3">
    <source>
        <dbReference type="RuleBase" id="RU003876"/>
    </source>
</evidence>
<reference evidence="6 7" key="1">
    <citation type="journal article" date="2024" name="Nat. Commun.">
        <title>Phylogenomics reveals the evolutionary origins of lichenization in chlorophyte algae.</title>
        <authorList>
            <person name="Puginier C."/>
            <person name="Libourel C."/>
            <person name="Otte J."/>
            <person name="Skaloud P."/>
            <person name="Haon M."/>
            <person name="Grisel S."/>
            <person name="Petersen M."/>
            <person name="Berrin J.G."/>
            <person name="Delaux P.M."/>
            <person name="Dal Grande F."/>
            <person name="Keller J."/>
        </authorList>
    </citation>
    <scope>NUCLEOTIDE SEQUENCE [LARGE SCALE GENOMIC DNA]</scope>
    <source>
        <strain evidence="6 7">SAG 2036</strain>
    </source>
</reference>
<feature type="compositionally biased region" description="Basic and acidic residues" evidence="5">
    <location>
        <begin position="408"/>
        <end position="422"/>
    </location>
</feature>
<accession>A0AAW1P7I2</accession>
<name>A0AAW1P7I2_9CHLO</name>
<feature type="compositionally biased region" description="Basic residues" evidence="5">
    <location>
        <begin position="395"/>
        <end position="405"/>
    </location>
</feature>
<evidence type="ECO:0000256" key="2">
    <source>
        <dbReference type="ARBA" id="ARBA00023186"/>
    </source>
</evidence>
<dbReference type="GO" id="GO:0005634">
    <property type="term" value="C:nucleus"/>
    <property type="evidence" value="ECO:0007669"/>
    <property type="project" value="InterPro"/>
</dbReference>
<dbReference type="Gene3D" id="1.20.5.1500">
    <property type="match status" value="1"/>
</dbReference>
<comment type="caution">
    <text evidence="6">The sequence shown here is derived from an EMBL/GenBank/DDBJ whole genome shotgun (WGS) entry which is preliminary data.</text>
</comment>
<feature type="compositionally biased region" description="Acidic residues" evidence="5">
    <location>
        <begin position="341"/>
        <end position="386"/>
    </location>
</feature>
<evidence type="ECO:0000256" key="4">
    <source>
        <dbReference type="SAM" id="Coils"/>
    </source>
</evidence>
<keyword evidence="7" id="KW-1185">Reference proteome</keyword>
<feature type="coiled-coil region" evidence="4">
    <location>
        <begin position="94"/>
        <end position="121"/>
    </location>
</feature>
<dbReference type="InterPro" id="IPR037231">
    <property type="entry name" value="NAP-like_sf"/>
</dbReference>
<evidence type="ECO:0000313" key="6">
    <source>
        <dbReference type="EMBL" id="KAK9805870.1"/>
    </source>
</evidence>
<dbReference type="AlphaFoldDB" id="A0AAW1P7I2"/>
<dbReference type="PANTHER" id="PTHR11875">
    <property type="entry name" value="TESTIS-SPECIFIC Y-ENCODED PROTEIN"/>
    <property type="match status" value="1"/>
</dbReference>
<dbReference type="SUPFAM" id="SSF143113">
    <property type="entry name" value="NAP-like"/>
    <property type="match status" value="1"/>
</dbReference>
<evidence type="ECO:0000256" key="1">
    <source>
        <dbReference type="ARBA" id="ARBA00009947"/>
    </source>
</evidence>
<dbReference type="Proteomes" id="UP001465755">
    <property type="component" value="Unassembled WGS sequence"/>
</dbReference>
<dbReference type="InterPro" id="IPR002164">
    <property type="entry name" value="NAP_family"/>
</dbReference>
<keyword evidence="2" id="KW-0143">Chaperone</keyword>
<feature type="region of interest" description="Disordered" evidence="5">
    <location>
        <begin position="340"/>
        <end position="422"/>
    </location>
</feature>
<dbReference type="GO" id="GO:0006334">
    <property type="term" value="P:nucleosome assembly"/>
    <property type="evidence" value="ECO:0007669"/>
    <property type="project" value="InterPro"/>
</dbReference>
<dbReference type="Gene3D" id="3.30.1120.90">
    <property type="entry name" value="Nucleosome assembly protein"/>
    <property type="match status" value="1"/>
</dbReference>
<dbReference type="SUPFAM" id="SSF48371">
    <property type="entry name" value="ARM repeat"/>
    <property type="match status" value="1"/>
</dbReference>
<evidence type="ECO:0000313" key="7">
    <source>
        <dbReference type="Proteomes" id="UP001465755"/>
    </source>
</evidence>
<dbReference type="Pfam" id="PF00956">
    <property type="entry name" value="NAP"/>
    <property type="match status" value="1"/>
</dbReference>
<evidence type="ECO:0000256" key="5">
    <source>
        <dbReference type="SAM" id="MobiDB-lite"/>
    </source>
</evidence>